<keyword evidence="3 6" id="KW-0812">Transmembrane</keyword>
<evidence type="ECO:0000256" key="3">
    <source>
        <dbReference type="ARBA" id="ARBA00022692"/>
    </source>
</evidence>
<dbReference type="PANTHER" id="PTHR31885:SF6">
    <property type="entry name" value="GH04784P"/>
    <property type="match status" value="1"/>
</dbReference>
<dbReference type="STRING" id="101127.A0A1X2GRT8"/>
<protein>
    <submittedName>
        <fullName evidence="7">Uncharacterized protein</fullName>
    </submittedName>
</protein>
<proteinExistence type="inferred from homology"/>
<gene>
    <name evidence="7" type="ORF">DM01DRAFT_1333181</name>
</gene>
<dbReference type="Pfam" id="PF07947">
    <property type="entry name" value="YhhN"/>
    <property type="match status" value="1"/>
</dbReference>
<dbReference type="GO" id="GO:0016787">
    <property type="term" value="F:hydrolase activity"/>
    <property type="evidence" value="ECO:0007669"/>
    <property type="project" value="TreeGrafter"/>
</dbReference>
<evidence type="ECO:0000256" key="4">
    <source>
        <dbReference type="ARBA" id="ARBA00022989"/>
    </source>
</evidence>
<dbReference type="InterPro" id="IPR012506">
    <property type="entry name" value="TMEM86B-like"/>
</dbReference>
<keyword evidence="4 6" id="KW-1133">Transmembrane helix</keyword>
<organism evidence="7 8">
    <name type="scientific">Hesseltinella vesiculosa</name>
    <dbReference type="NCBI Taxonomy" id="101127"/>
    <lineage>
        <taxon>Eukaryota</taxon>
        <taxon>Fungi</taxon>
        <taxon>Fungi incertae sedis</taxon>
        <taxon>Mucoromycota</taxon>
        <taxon>Mucoromycotina</taxon>
        <taxon>Mucoromycetes</taxon>
        <taxon>Mucorales</taxon>
        <taxon>Cunninghamellaceae</taxon>
        <taxon>Hesseltinella</taxon>
    </lineage>
</organism>
<feature type="transmembrane region" description="Helical" evidence="6">
    <location>
        <begin position="40"/>
        <end position="58"/>
    </location>
</feature>
<feature type="transmembrane region" description="Helical" evidence="6">
    <location>
        <begin position="15"/>
        <end position="33"/>
    </location>
</feature>
<comment type="caution">
    <text evidence="7">The sequence shown here is derived from an EMBL/GenBank/DDBJ whole genome shotgun (WGS) entry which is preliminary data.</text>
</comment>
<name>A0A1X2GRT8_9FUNG</name>
<reference evidence="7 8" key="1">
    <citation type="submission" date="2016-07" db="EMBL/GenBank/DDBJ databases">
        <title>Pervasive Adenine N6-methylation of Active Genes in Fungi.</title>
        <authorList>
            <consortium name="DOE Joint Genome Institute"/>
            <person name="Mondo S.J."/>
            <person name="Dannebaum R.O."/>
            <person name="Kuo R.C."/>
            <person name="Labutti K."/>
            <person name="Haridas S."/>
            <person name="Kuo A."/>
            <person name="Salamov A."/>
            <person name="Ahrendt S.R."/>
            <person name="Lipzen A."/>
            <person name="Sullivan W."/>
            <person name="Andreopoulos W.B."/>
            <person name="Clum A."/>
            <person name="Lindquist E."/>
            <person name="Daum C."/>
            <person name="Ramamoorthy G.K."/>
            <person name="Gryganskyi A."/>
            <person name="Culley D."/>
            <person name="Magnuson J.K."/>
            <person name="James T.Y."/>
            <person name="O'Malley M.A."/>
            <person name="Stajich J.E."/>
            <person name="Spatafora J.W."/>
            <person name="Visel A."/>
            <person name="Grigoriev I.V."/>
        </authorList>
    </citation>
    <scope>NUCLEOTIDE SEQUENCE [LARGE SCALE GENOMIC DNA]</scope>
    <source>
        <strain evidence="7 8">NRRL 3301</strain>
    </source>
</reference>
<evidence type="ECO:0000256" key="6">
    <source>
        <dbReference type="SAM" id="Phobius"/>
    </source>
</evidence>
<evidence type="ECO:0000256" key="1">
    <source>
        <dbReference type="ARBA" id="ARBA00004141"/>
    </source>
</evidence>
<comment type="subcellular location">
    <subcellularLocation>
        <location evidence="1">Membrane</location>
        <topology evidence="1">Multi-pass membrane protein</topology>
    </subcellularLocation>
</comment>
<evidence type="ECO:0000256" key="5">
    <source>
        <dbReference type="ARBA" id="ARBA00023136"/>
    </source>
</evidence>
<comment type="similarity">
    <text evidence="2">Belongs to the TMEM86 family.</text>
</comment>
<feature type="transmembrane region" description="Helical" evidence="6">
    <location>
        <begin position="98"/>
        <end position="118"/>
    </location>
</feature>
<keyword evidence="5 6" id="KW-0472">Membrane</keyword>
<feature type="transmembrane region" description="Helical" evidence="6">
    <location>
        <begin position="64"/>
        <end position="86"/>
    </location>
</feature>
<keyword evidence="8" id="KW-1185">Reference proteome</keyword>
<dbReference type="Proteomes" id="UP000242146">
    <property type="component" value="Unassembled WGS sequence"/>
</dbReference>
<dbReference type="PANTHER" id="PTHR31885">
    <property type="entry name" value="GH04784P"/>
    <property type="match status" value="1"/>
</dbReference>
<dbReference type="AlphaFoldDB" id="A0A1X2GRT8"/>
<evidence type="ECO:0000256" key="2">
    <source>
        <dbReference type="ARBA" id="ARBA00007375"/>
    </source>
</evidence>
<evidence type="ECO:0000313" key="8">
    <source>
        <dbReference type="Proteomes" id="UP000242146"/>
    </source>
</evidence>
<dbReference type="EMBL" id="MCGT01000005">
    <property type="protein sequence ID" value="ORX59722.1"/>
    <property type="molecule type" value="Genomic_DNA"/>
</dbReference>
<dbReference type="OrthoDB" id="2133758at2759"/>
<sequence>MANQQQGVSGASATFAKYVFVGLAAGAVGDVCLIPKAGFLLGLGSFLLGHLSLGYAFAAHGMDTSYAVAALAGTGTIGALVARWLLPKVKDPVMRKAVVGYMVVITAMVVTATASLPYTPVPRHQLVGAIMFYLSDLFVAREEFVTKSIWNQGIGLPLYYGGQLLLAGSLGL</sequence>
<accession>A0A1X2GRT8</accession>
<evidence type="ECO:0000313" key="7">
    <source>
        <dbReference type="EMBL" id="ORX59722.1"/>
    </source>
</evidence>
<dbReference type="GO" id="GO:0016020">
    <property type="term" value="C:membrane"/>
    <property type="evidence" value="ECO:0007669"/>
    <property type="project" value="UniProtKB-SubCell"/>
</dbReference>